<accession>A0ABP8EHG1</accession>
<protein>
    <submittedName>
        <fullName evidence="2">Uncharacterized protein</fullName>
    </submittedName>
</protein>
<evidence type="ECO:0000256" key="1">
    <source>
        <dbReference type="SAM" id="MobiDB-lite"/>
    </source>
</evidence>
<sequence>MRAEFDAEVTFLNGGSLSARGFRVDVAGPDVGEEEVARLFIASLSLLMVATVRVSRLRLIVEPHKGTRGGPSDVGHRGSGGAGTTTSDCRSTG</sequence>
<evidence type="ECO:0000313" key="2">
    <source>
        <dbReference type="EMBL" id="GAA4283384.1"/>
    </source>
</evidence>
<name>A0ABP8EHG1_9MICO</name>
<reference evidence="3" key="1">
    <citation type="journal article" date="2019" name="Int. J. Syst. Evol. Microbiol.">
        <title>The Global Catalogue of Microorganisms (GCM) 10K type strain sequencing project: providing services to taxonomists for standard genome sequencing and annotation.</title>
        <authorList>
            <consortium name="The Broad Institute Genomics Platform"/>
            <consortium name="The Broad Institute Genome Sequencing Center for Infectious Disease"/>
            <person name="Wu L."/>
            <person name="Ma J."/>
        </authorList>
    </citation>
    <scope>NUCLEOTIDE SEQUENCE [LARGE SCALE GENOMIC DNA]</scope>
    <source>
        <strain evidence="3">JCM 17458</strain>
    </source>
</reference>
<feature type="compositionally biased region" description="Polar residues" evidence="1">
    <location>
        <begin position="84"/>
        <end position="93"/>
    </location>
</feature>
<organism evidence="2 3">
    <name type="scientific">Brevibacterium daeguense</name>
    <dbReference type="NCBI Taxonomy" id="909936"/>
    <lineage>
        <taxon>Bacteria</taxon>
        <taxon>Bacillati</taxon>
        <taxon>Actinomycetota</taxon>
        <taxon>Actinomycetes</taxon>
        <taxon>Micrococcales</taxon>
        <taxon>Brevibacteriaceae</taxon>
        <taxon>Brevibacterium</taxon>
    </lineage>
</organism>
<evidence type="ECO:0000313" key="3">
    <source>
        <dbReference type="Proteomes" id="UP001501586"/>
    </source>
</evidence>
<comment type="caution">
    <text evidence="2">The sequence shown here is derived from an EMBL/GenBank/DDBJ whole genome shotgun (WGS) entry which is preliminary data.</text>
</comment>
<gene>
    <name evidence="2" type="ORF">GCM10022261_09150</name>
</gene>
<proteinExistence type="predicted"/>
<feature type="region of interest" description="Disordered" evidence="1">
    <location>
        <begin position="63"/>
        <end position="93"/>
    </location>
</feature>
<dbReference type="Proteomes" id="UP001501586">
    <property type="component" value="Unassembled WGS sequence"/>
</dbReference>
<dbReference type="EMBL" id="BAABAZ010000004">
    <property type="protein sequence ID" value="GAA4283384.1"/>
    <property type="molecule type" value="Genomic_DNA"/>
</dbReference>
<keyword evidence="3" id="KW-1185">Reference proteome</keyword>